<dbReference type="EMBL" id="PGFJ01000001">
    <property type="protein sequence ID" value="PJJ83933.1"/>
    <property type="molecule type" value="Genomic_DNA"/>
</dbReference>
<protein>
    <recommendedName>
        <fullName evidence="4">DUF922 domain-containing protein</fullName>
    </recommendedName>
</protein>
<name>A0A2H9VSZ2_9SPHI</name>
<evidence type="ECO:0000313" key="2">
    <source>
        <dbReference type="EMBL" id="PJJ83933.1"/>
    </source>
</evidence>
<evidence type="ECO:0000313" key="3">
    <source>
        <dbReference type="Proteomes" id="UP000242687"/>
    </source>
</evidence>
<keyword evidence="3" id="KW-1185">Reference proteome</keyword>
<dbReference type="AlphaFoldDB" id="A0A2H9VSZ2"/>
<keyword evidence="1" id="KW-0472">Membrane</keyword>
<evidence type="ECO:0008006" key="4">
    <source>
        <dbReference type="Google" id="ProtNLM"/>
    </source>
</evidence>
<proteinExistence type="predicted"/>
<comment type="caution">
    <text evidence="2">The sequence shown here is derived from an EMBL/GenBank/DDBJ whole genome shotgun (WGS) entry which is preliminary data.</text>
</comment>
<dbReference type="Proteomes" id="UP000242687">
    <property type="component" value="Unassembled WGS sequence"/>
</dbReference>
<sequence length="360" mass="40897">MNDLLSRFYLTFFTVVIAVCCASFIIHDDIILVDEPFPFKPHGFYISNVTNGLPEKENIAIVAVRDKNARPVLKEAGLQGGTALAVSRFVARNLEKDVNALPVSMAIKNIKLTESILPNGSIDGKVTLSLSFSQTKNYGTMELLNYSGGVHYIRSVNNDKVIEAQLRNAIKAGLMYFNNWMQINLPVNPRLAKSVKFNFTNYADKIEGDTIYYSTARPLTWKDFQSKIRPDGPFEATVMPGFGYDLKEDVKDGVINVSIALKTYVAKTDCWVGGTRNAYALNHEQRHFDIARIITSYYQQKIINADLTPDTYQAFINMQYLDSYREMNAMQRAYDKETRHGLDVYTQTEWNKKIDKLLTE</sequence>
<reference evidence="2 3" key="1">
    <citation type="submission" date="2017-11" db="EMBL/GenBank/DDBJ databases">
        <title>Genomic Encyclopedia of Archaeal and Bacterial Type Strains, Phase II (KMG-II): From Individual Species to Whole Genera.</title>
        <authorList>
            <person name="Goeker M."/>
        </authorList>
    </citation>
    <scope>NUCLEOTIDE SEQUENCE [LARGE SCALE GENOMIC DNA]</scope>
    <source>
        <strain evidence="2 3">DSM 28175</strain>
    </source>
</reference>
<evidence type="ECO:0000256" key="1">
    <source>
        <dbReference type="SAM" id="Phobius"/>
    </source>
</evidence>
<dbReference type="OrthoDB" id="5431540at2"/>
<gene>
    <name evidence="2" type="ORF">CLV57_0929</name>
</gene>
<feature type="transmembrane region" description="Helical" evidence="1">
    <location>
        <begin position="7"/>
        <end position="26"/>
    </location>
</feature>
<organism evidence="2 3">
    <name type="scientific">Mucilaginibacter auburnensis</name>
    <dbReference type="NCBI Taxonomy" id="1457233"/>
    <lineage>
        <taxon>Bacteria</taxon>
        <taxon>Pseudomonadati</taxon>
        <taxon>Bacteroidota</taxon>
        <taxon>Sphingobacteriia</taxon>
        <taxon>Sphingobacteriales</taxon>
        <taxon>Sphingobacteriaceae</taxon>
        <taxon>Mucilaginibacter</taxon>
    </lineage>
</organism>
<keyword evidence="1" id="KW-1133">Transmembrane helix</keyword>
<dbReference type="RefSeq" id="WP_100340159.1">
    <property type="nucleotide sequence ID" value="NZ_PGFJ01000001.1"/>
</dbReference>
<dbReference type="InterPro" id="IPR010321">
    <property type="entry name" value="DUF922"/>
</dbReference>
<accession>A0A2H9VSZ2</accession>
<keyword evidence="1" id="KW-0812">Transmembrane</keyword>
<dbReference type="Pfam" id="PF06037">
    <property type="entry name" value="DUF922"/>
    <property type="match status" value="1"/>
</dbReference>